<feature type="compositionally biased region" description="Low complexity" evidence="1">
    <location>
        <begin position="98"/>
        <end position="117"/>
    </location>
</feature>
<proteinExistence type="predicted"/>
<keyword evidence="3" id="KW-1185">Reference proteome</keyword>
<reference evidence="2 3" key="1">
    <citation type="submission" date="2014-11" db="EMBL/GenBank/DDBJ databases">
        <authorList>
            <person name="Zhu J."/>
            <person name="Qi W."/>
            <person name="Song R."/>
        </authorList>
    </citation>
    <scope>NUCLEOTIDE SEQUENCE [LARGE SCALE GENOMIC DNA]</scope>
</reference>
<evidence type="ECO:0000313" key="2">
    <source>
        <dbReference type="EMBL" id="CEL94143.1"/>
    </source>
</evidence>
<dbReference type="AlphaFoldDB" id="A0A0G4EFJ3"/>
<evidence type="ECO:0000313" key="3">
    <source>
        <dbReference type="Proteomes" id="UP000041254"/>
    </source>
</evidence>
<name>A0A0G4EFJ3_VITBC</name>
<organism evidence="2 3">
    <name type="scientific">Vitrella brassicaformis (strain CCMP3155)</name>
    <dbReference type="NCBI Taxonomy" id="1169540"/>
    <lineage>
        <taxon>Eukaryota</taxon>
        <taxon>Sar</taxon>
        <taxon>Alveolata</taxon>
        <taxon>Colpodellida</taxon>
        <taxon>Vitrellaceae</taxon>
        <taxon>Vitrella</taxon>
    </lineage>
</organism>
<accession>A0A0G4EFJ3</accession>
<dbReference type="VEuPathDB" id="CryptoDB:Vbra_11506"/>
<dbReference type="EMBL" id="CDMY01000206">
    <property type="protein sequence ID" value="CEL94143.1"/>
    <property type="molecule type" value="Genomic_DNA"/>
</dbReference>
<gene>
    <name evidence="2" type="ORF">Vbra_11506</name>
</gene>
<protein>
    <submittedName>
        <fullName evidence="2">Uncharacterized protein</fullName>
    </submittedName>
</protein>
<dbReference type="Proteomes" id="UP000041254">
    <property type="component" value="Unassembled WGS sequence"/>
</dbReference>
<feature type="region of interest" description="Disordered" evidence="1">
    <location>
        <begin position="96"/>
        <end position="139"/>
    </location>
</feature>
<evidence type="ECO:0000256" key="1">
    <source>
        <dbReference type="SAM" id="MobiDB-lite"/>
    </source>
</evidence>
<sequence length="192" mass="21629">METQRPDLFIEACKFGQWPKAKHERLARLLLSRMTRRQLEVDLLELIENHHYLGGKLLKAEESWRRAGPIFVEQRTRLQAAEREAQQLRTQLEELRAKQQPQQRQAPPQAAPVQVQQHSAAGVSPLPHRHPHPRPAPVHVVPGPLPMHSPANVAPSPFQQPAKLWPQMTPGIAQRGHEVDIDPLAGLGTVSS</sequence>
<dbReference type="InParanoid" id="A0A0G4EFJ3"/>